<dbReference type="CDD" id="cd16655">
    <property type="entry name" value="RING-Ubox_WDSUB1-like"/>
    <property type="match status" value="1"/>
</dbReference>
<gene>
    <name evidence="4" type="ORF">SO694_00182016</name>
</gene>
<feature type="compositionally biased region" description="Basic and acidic residues" evidence="1">
    <location>
        <begin position="435"/>
        <end position="447"/>
    </location>
</feature>
<protein>
    <submittedName>
        <fullName evidence="4">Ubiquitin-protein transferase</fullName>
    </submittedName>
</protein>
<dbReference type="InterPro" id="IPR052085">
    <property type="entry name" value="WD-SAM-U-box"/>
</dbReference>
<accession>A0ABR1FGI2</accession>
<dbReference type="Gene3D" id="3.30.40.10">
    <property type="entry name" value="Zinc/RING finger domain, C3HC4 (zinc finger)"/>
    <property type="match status" value="1"/>
</dbReference>
<dbReference type="Pfam" id="PF04564">
    <property type="entry name" value="U-box"/>
    <property type="match status" value="1"/>
</dbReference>
<feature type="domain" description="U-box" evidence="3">
    <location>
        <begin position="514"/>
        <end position="591"/>
    </location>
</feature>
<dbReference type="InterPro" id="IPR013083">
    <property type="entry name" value="Znf_RING/FYVE/PHD"/>
</dbReference>
<feature type="region of interest" description="Disordered" evidence="1">
    <location>
        <begin position="402"/>
        <end position="457"/>
    </location>
</feature>
<feature type="compositionally biased region" description="Basic residues" evidence="1">
    <location>
        <begin position="410"/>
        <end position="434"/>
    </location>
</feature>
<dbReference type="SMART" id="SM00504">
    <property type="entry name" value="Ubox"/>
    <property type="match status" value="1"/>
</dbReference>
<sequence>MDPQNPYLHSALGVIIGIVVSRVSTFQSVSILLIILLQLPLIKNFDRRKLRHVTETLISKLPFVDALLSKLLLPATLRCDFGWDAAGWRPADSPEHLGPWRAQNFWHLGADGRRYRSARTSFELFYEGSRWVVRPTGEPAYGLRSSDGASRWRPTASSGLWEAHSGGGWLQMPWVQVSAVDGGAAAEFTEHALRSASAPVTLGDASKWDAHVETKQQIFDDLDQGSGEWTRTLVKRGLLKRAAGHMARGRGDSREAVASLFVKARRHPWLAARIAGPRCQFDEAERDAIARGLVDMLATAPAMALDALAELVQLDDAVDGRGRVRDRDDAGAQRDAPSALARAVARRRRRRRAPAAAAPALRRVRARGGLRLRDGQAAALRTHADAVLLAQVPQALPRGLRAAAAAAGVPRRRRRRGRRARARRAPRPAHRRGAPARDDDDARQRTADDDDSDADARTDDALGAAALLDALERHGPTAELTARQREPPGRAAAAEDQRWWRELGRDRRDACSERCPGAWRCPITHDIMRDPVLVVESVGNTYERRAIEAWFARRGPLTDPKSGLPVSSSVVVPNLLLASLIRDWCEKCARAAASDDDDDDSDPRKTSDDEDVA</sequence>
<dbReference type="Proteomes" id="UP001363151">
    <property type="component" value="Unassembled WGS sequence"/>
</dbReference>
<dbReference type="PANTHER" id="PTHR46573">
    <property type="entry name" value="WD REPEAT, SAM AND U-BOX DOMAIN-CONTAINING PROTEIN 1"/>
    <property type="match status" value="1"/>
</dbReference>
<dbReference type="GO" id="GO:0016740">
    <property type="term" value="F:transferase activity"/>
    <property type="evidence" value="ECO:0007669"/>
    <property type="project" value="UniProtKB-KW"/>
</dbReference>
<dbReference type="PANTHER" id="PTHR46573:SF1">
    <property type="entry name" value="WD REPEAT, SAM AND U-BOX DOMAIN-CONTAINING PROTEIN 1"/>
    <property type="match status" value="1"/>
</dbReference>
<keyword evidence="5" id="KW-1185">Reference proteome</keyword>
<evidence type="ECO:0000313" key="5">
    <source>
        <dbReference type="Proteomes" id="UP001363151"/>
    </source>
</evidence>
<dbReference type="PROSITE" id="PS51698">
    <property type="entry name" value="U_BOX"/>
    <property type="match status" value="1"/>
</dbReference>
<dbReference type="InterPro" id="IPR003613">
    <property type="entry name" value="Ubox_domain"/>
</dbReference>
<feature type="transmembrane region" description="Helical" evidence="2">
    <location>
        <begin position="12"/>
        <end position="42"/>
    </location>
</feature>
<evidence type="ECO:0000256" key="1">
    <source>
        <dbReference type="SAM" id="MobiDB-lite"/>
    </source>
</evidence>
<keyword evidence="2" id="KW-0812">Transmembrane</keyword>
<keyword evidence="2" id="KW-0472">Membrane</keyword>
<evidence type="ECO:0000259" key="3">
    <source>
        <dbReference type="PROSITE" id="PS51698"/>
    </source>
</evidence>
<keyword evidence="2" id="KW-1133">Transmembrane helix</keyword>
<evidence type="ECO:0000313" key="4">
    <source>
        <dbReference type="EMBL" id="KAK7230387.1"/>
    </source>
</evidence>
<feature type="region of interest" description="Disordered" evidence="1">
    <location>
        <begin position="591"/>
        <end position="613"/>
    </location>
</feature>
<evidence type="ECO:0000256" key="2">
    <source>
        <dbReference type="SAM" id="Phobius"/>
    </source>
</evidence>
<organism evidence="4 5">
    <name type="scientific">Aureococcus anophagefferens</name>
    <name type="common">Harmful bloom alga</name>
    <dbReference type="NCBI Taxonomy" id="44056"/>
    <lineage>
        <taxon>Eukaryota</taxon>
        <taxon>Sar</taxon>
        <taxon>Stramenopiles</taxon>
        <taxon>Ochrophyta</taxon>
        <taxon>Pelagophyceae</taxon>
        <taxon>Pelagomonadales</taxon>
        <taxon>Pelagomonadaceae</taxon>
        <taxon>Aureococcus</taxon>
    </lineage>
</organism>
<keyword evidence="4" id="KW-0808">Transferase</keyword>
<proteinExistence type="predicted"/>
<reference evidence="4 5" key="1">
    <citation type="submission" date="2024-03" db="EMBL/GenBank/DDBJ databases">
        <title>Aureococcus anophagefferens CCMP1851 and Kratosvirus quantuckense: Draft genome of a second virus-susceptible host strain in the model system.</title>
        <authorList>
            <person name="Chase E."/>
            <person name="Truchon A.R."/>
            <person name="Schepens W."/>
            <person name="Wilhelm S.W."/>
        </authorList>
    </citation>
    <scope>NUCLEOTIDE SEQUENCE [LARGE SCALE GENOMIC DNA]</scope>
    <source>
        <strain evidence="4 5">CCMP1851</strain>
    </source>
</reference>
<name>A0ABR1FGI2_AURAN</name>
<dbReference type="EMBL" id="JBBJCI010000435">
    <property type="protein sequence ID" value="KAK7230387.1"/>
    <property type="molecule type" value="Genomic_DNA"/>
</dbReference>
<comment type="caution">
    <text evidence="4">The sequence shown here is derived from an EMBL/GenBank/DDBJ whole genome shotgun (WGS) entry which is preliminary data.</text>
</comment>
<dbReference type="SUPFAM" id="SSF57850">
    <property type="entry name" value="RING/U-box"/>
    <property type="match status" value="1"/>
</dbReference>